<dbReference type="SUPFAM" id="SSF141091">
    <property type="entry name" value="L21p-like"/>
    <property type="match status" value="1"/>
</dbReference>
<comment type="similarity">
    <text evidence="1">Belongs to the bacterial ribosomal protein bL21 family.</text>
</comment>
<dbReference type="Proteomes" id="UP000663880">
    <property type="component" value="Unassembled WGS sequence"/>
</dbReference>
<keyword evidence="5" id="KW-1185">Reference proteome</keyword>
<dbReference type="OrthoDB" id="5994at2759"/>
<reference evidence="4" key="1">
    <citation type="submission" date="2021-02" db="EMBL/GenBank/DDBJ databases">
        <authorList>
            <person name="Steward A R."/>
        </authorList>
    </citation>
    <scope>NUCLEOTIDE SEQUENCE</scope>
</reference>
<dbReference type="EMBL" id="CAJOBZ010000014">
    <property type="protein sequence ID" value="CAF4843401.1"/>
    <property type="molecule type" value="Genomic_DNA"/>
</dbReference>
<dbReference type="PANTHER" id="PTHR21349:SF0">
    <property type="entry name" value="LARGE RIBOSOMAL SUBUNIT PROTEIN BL21M"/>
    <property type="match status" value="1"/>
</dbReference>
<gene>
    <name evidence="4" type="ORF">PMACD_LOCUS6387</name>
</gene>
<accession>A0A821RS19</accession>
<feature type="region of interest" description="Disordered" evidence="3">
    <location>
        <begin position="1"/>
        <end position="35"/>
    </location>
</feature>
<evidence type="ECO:0000256" key="3">
    <source>
        <dbReference type="SAM" id="MobiDB-lite"/>
    </source>
</evidence>
<evidence type="ECO:0000256" key="1">
    <source>
        <dbReference type="ARBA" id="ARBA00008563"/>
    </source>
</evidence>
<protein>
    <recommendedName>
        <fullName evidence="2">Large ribosomal subunit protein bL21m</fullName>
    </recommendedName>
</protein>
<dbReference type="GO" id="GO:0005762">
    <property type="term" value="C:mitochondrial large ribosomal subunit"/>
    <property type="evidence" value="ECO:0007669"/>
    <property type="project" value="TreeGrafter"/>
</dbReference>
<comment type="caution">
    <text evidence="4">The sequence shown here is derived from an EMBL/GenBank/DDBJ whole genome shotgun (WGS) entry which is preliminary data.</text>
</comment>
<dbReference type="InterPro" id="IPR028909">
    <property type="entry name" value="bL21-like"/>
</dbReference>
<sequence length="231" mass="25704">MARSRRHGNGPQTPARFYDRPRRRPEDNRPRALKTNLGAPAFGKSLDRLPANVMLCGSAGLQKLASVFRSSNQGGIVSKSITNNAPVATQYVSNTATDIIATCNKLIEERSSRNFAIVHLLGKQWRVTDGDLLVVEGYWPPNIGDKITLDKVLLAATKDLSLIGRPIVQPGLVTITATIISKGLSHTRTHFKKKRRKQFMRINFQRAQQTILRINSVVINNKINEPAKNVF</sequence>
<evidence type="ECO:0000313" key="5">
    <source>
        <dbReference type="Proteomes" id="UP000663880"/>
    </source>
</evidence>
<proteinExistence type="inferred from homology"/>
<name>A0A821RS19_9NEOP</name>
<organism evidence="4 5">
    <name type="scientific">Pieris macdunnoughi</name>
    <dbReference type="NCBI Taxonomy" id="345717"/>
    <lineage>
        <taxon>Eukaryota</taxon>
        <taxon>Metazoa</taxon>
        <taxon>Ecdysozoa</taxon>
        <taxon>Arthropoda</taxon>
        <taxon>Hexapoda</taxon>
        <taxon>Insecta</taxon>
        <taxon>Pterygota</taxon>
        <taxon>Neoptera</taxon>
        <taxon>Endopterygota</taxon>
        <taxon>Lepidoptera</taxon>
        <taxon>Glossata</taxon>
        <taxon>Ditrysia</taxon>
        <taxon>Papilionoidea</taxon>
        <taxon>Pieridae</taxon>
        <taxon>Pierinae</taxon>
        <taxon>Pieris</taxon>
    </lineage>
</organism>
<feature type="compositionally biased region" description="Basic and acidic residues" evidence="3">
    <location>
        <begin position="17"/>
        <end position="30"/>
    </location>
</feature>
<dbReference type="AlphaFoldDB" id="A0A821RS19"/>
<dbReference type="PANTHER" id="PTHR21349">
    <property type="entry name" value="50S RIBOSOMAL PROTEIN L21"/>
    <property type="match status" value="1"/>
</dbReference>
<evidence type="ECO:0000313" key="4">
    <source>
        <dbReference type="EMBL" id="CAF4843401.1"/>
    </source>
</evidence>
<dbReference type="InterPro" id="IPR036164">
    <property type="entry name" value="bL21-like_sf"/>
</dbReference>
<dbReference type="GO" id="GO:0003735">
    <property type="term" value="F:structural constituent of ribosome"/>
    <property type="evidence" value="ECO:0007669"/>
    <property type="project" value="TreeGrafter"/>
</dbReference>
<dbReference type="Pfam" id="PF00829">
    <property type="entry name" value="Ribosomal_L21p"/>
    <property type="match status" value="1"/>
</dbReference>
<evidence type="ECO:0000256" key="2">
    <source>
        <dbReference type="ARBA" id="ARBA00044129"/>
    </source>
</evidence>